<dbReference type="HOGENOM" id="CLU_027534_7_1_1"/>
<dbReference type="InterPro" id="IPR029063">
    <property type="entry name" value="SAM-dependent_MTases_sf"/>
</dbReference>
<evidence type="ECO:0000256" key="2">
    <source>
        <dbReference type="ARBA" id="ARBA00022679"/>
    </source>
</evidence>
<dbReference type="PANTHER" id="PTHR13393:SF0">
    <property type="entry name" value="RNA N6-ADENOSINE-METHYLTRANSFERASE METTL16"/>
    <property type="match status" value="1"/>
</dbReference>
<sequence>MHPQNPYRTPLDFIALAEAYPNLKPFLKKGSTGVVINFQDEAAQRCLTKALLLCDFGLSLDLPPDRLCPPVPNRLNYILWIQDIMGACARREPTHGVVRCVDIGTGASAIYPLLGCKSDPSWIFWVHRD</sequence>
<dbReference type="PANTHER" id="PTHR13393">
    <property type="entry name" value="SAM-DEPENDENT METHYLTRANSFERASE"/>
    <property type="match status" value="1"/>
</dbReference>
<dbReference type="Proteomes" id="UP000008370">
    <property type="component" value="Unassembled WGS sequence"/>
</dbReference>
<dbReference type="InParanoid" id="K5UWX3"/>
<keyword evidence="4" id="KW-1185">Reference proteome</keyword>
<dbReference type="GO" id="GO:0070475">
    <property type="term" value="P:rRNA base methylation"/>
    <property type="evidence" value="ECO:0007669"/>
    <property type="project" value="TreeGrafter"/>
</dbReference>
<dbReference type="RefSeq" id="XP_007397265.1">
    <property type="nucleotide sequence ID" value="XM_007397203.1"/>
</dbReference>
<dbReference type="Gene3D" id="3.40.50.150">
    <property type="entry name" value="Vaccinia Virus protein VP39"/>
    <property type="match status" value="1"/>
</dbReference>
<dbReference type="STRING" id="650164.K5UWX3"/>
<protein>
    <submittedName>
        <fullName evidence="3">Uncharacterized protein</fullName>
    </submittedName>
</protein>
<dbReference type="InterPro" id="IPR010286">
    <property type="entry name" value="METTL16/RlmF"/>
</dbReference>
<name>K5UWX3_PHACS</name>
<reference evidence="3 4" key="1">
    <citation type="journal article" date="2012" name="BMC Genomics">
        <title>Comparative genomics of the white-rot fungi, Phanerochaete carnosa and P. chrysosporium, to elucidate the genetic basis of the distinct wood types they colonize.</title>
        <authorList>
            <person name="Suzuki H."/>
            <person name="MacDonald J."/>
            <person name="Syed K."/>
            <person name="Salamov A."/>
            <person name="Hori C."/>
            <person name="Aerts A."/>
            <person name="Henrissat B."/>
            <person name="Wiebenga A."/>
            <person name="vanKuyk P.A."/>
            <person name="Barry K."/>
            <person name="Lindquist E."/>
            <person name="LaButti K."/>
            <person name="Lapidus A."/>
            <person name="Lucas S."/>
            <person name="Coutinho P."/>
            <person name="Gong Y."/>
            <person name="Samejima M."/>
            <person name="Mahadevan R."/>
            <person name="Abou-Zaid M."/>
            <person name="de Vries R.P."/>
            <person name="Igarashi K."/>
            <person name="Yadav J.S."/>
            <person name="Grigoriev I.V."/>
            <person name="Master E.R."/>
        </authorList>
    </citation>
    <scope>NUCLEOTIDE SEQUENCE [LARGE SCALE GENOMIC DNA]</scope>
    <source>
        <strain evidence="3 4">HHB-10118-sp</strain>
    </source>
</reference>
<proteinExistence type="predicted"/>
<dbReference type="Pfam" id="PF05971">
    <property type="entry name" value="Methyltransf_10"/>
    <property type="match status" value="1"/>
</dbReference>
<evidence type="ECO:0000313" key="4">
    <source>
        <dbReference type="Proteomes" id="UP000008370"/>
    </source>
</evidence>
<keyword evidence="1" id="KW-0489">Methyltransferase</keyword>
<dbReference type="EMBL" id="JH930473">
    <property type="protein sequence ID" value="EKM54576.1"/>
    <property type="molecule type" value="Genomic_DNA"/>
</dbReference>
<organism evidence="3 4">
    <name type="scientific">Phanerochaete carnosa (strain HHB-10118-sp)</name>
    <name type="common">White-rot fungus</name>
    <name type="synonym">Peniophora carnosa</name>
    <dbReference type="NCBI Taxonomy" id="650164"/>
    <lineage>
        <taxon>Eukaryota</taxon>
        <taxon>Fungi</taxon>
        <taxon>Dikarya</taxon>
        <taxon>Basidiomycota</taxon>
        <taxon>Agaricomycotina</taxon>
        <taxon>Agaricomycetes</taxon>
        <taxon>Polyporales</taxon>
        <taxon>Phanerochaetaceae</taxon>
        <taxon>Phanerochaete</taxon>
    </lineage>
</organism>
<dbReference type="GO" id="GO:0005634">
    <property type="term" value="C:nucleus"/>
    <property type="evidence" value="ECO:0007669"/>
    <property type="project" value="TreeGrafter"/>
</dbReference>
<dbReference type="GO" id="GO:0008168">
    <property type="term" value="F:methyltransferase activity"/>
    <property type="evidence" value="ECO:0007669"/>
    <property type="project" value="UniProtKB-KW"/>
</dbReference>
<dbReference type="KEGG" id="pco:PHACADRAFT_258519"/>
<dbReference type="OrthoDB" id="514248at2759"/>
<dbReference type="AlphaFoldDB" id="K5UWX3"/>
<keyword evidence="2" id="KW-0808">Transferase</keyword>
<dbReference type="GeneID" id="18917134"/>
<evidence type="ECO:0000313" key="3">
    <source>
        <dbReference type="EMBL" id="EKM54576.1"/>
    </source>
</evidence>
<gene>
    <name evidence="3" type="ORF">PHACADRAFT_258519</name>
</gene>
<accession>K5UWX3</accession>
<evidence type="ECO:0000256" key="1">
    <source>
        <dbReference type="ARBA" id="ARBA00022603"/>
    </source>
</evidence>